<dbReference type="AlphaFoldDB" id="A0A1H7FFQ7"/>
<keyword evidence="7" id="KW-1185">Reference proteome</keyword>
<dbReference type="Gene3D" id="1.10.10.10">
    <property type="entry name" value="Winged helix-like DNA-binding domain superfamily/Winged helix DNA-binding domain"/>
    <property type="match status" value="1"/>
</dbReference>
<dbReference type="InterPro" id="IPR005119">
    <property type="entry name" value="LysR_subst-bd"/>
</dbReference>
<dbReference type="Pfam" id="PF00126">
    <property type="entry name" value="HTH_1"/>
    <property type="match status" value="1"/>
</dbReference>
<sequence length="298" mass="32920">MNLEIRHLHCILAVARHLHFARAADELGIAPPSLTKQIQDAERLLKFRLFERTRRSVSLTAAGEAYIPAAAAALAQLEQARELGLLAERGQLGRIRIGYIVSAAFAGVMRKTVTEFRRLHPLIDIEVAEIPMDEIPGRLVDRRIDVAYVRPPMRYPEELQATRVQQDEFVVALPEDSALASQQVIAPQQLRDAQFAVPEQESGTAEVARRGRFSPRIALRPGPLIAVLASVSLGETVAIIPAALSACVSLPGVVYRPLAGKPIPSELALLYRRHERSRAVRAFLQYVRGEVERGTARS</sequence>
<evidence type="ECO:0000259" key="5">
    <source>
        <dbReference type="PROSITE" id="PS50931"/>
    </source>
</evidence>
<dbReference type="SUPFAM" id="SSF53850">
    <property type="entry name" value="Periplasmic binding protein-like II"/>
    <property type="match status" value="1"/>
</dbReference>
<dbReference type="FunFam" id="1.10.10.10:FF:000001">
    <property type="entry name" value="LysR family transcriptional regulator"/>
    <property type="match status" value="1"/>
</dbReference>
<comment type="similarity">
    <text evidence="1">Belongs to the LysR transcriptional regulatory family.</text>
</comment>
<name>A0A1H7FFQ7_9BURK</name>
<dbReference type="GO" id="GO:0032993">
    <property type="term" value="C:protein-DNA complex"/>
    <property type="evidence" value="ECO:0007669"/>
    <property type="project" value="TreeGrafter"/>
</dbReference>
<evidence type="ECO:0000313" key="6">
    <source>
        <dbReference type="EMBL" id="SEK23262.1"/>
    </source>
</evidence>
<accession>A0A1H7FFQ7</accession>
<dbReference type="InterPro" id="IPR036388">
    <property type="entry name" value="WH-like_DNA-bd_sf"/>
</dbReference>
<evidence type="ECO:0000256" key="3">
    <source>
        <dbReference type="ARBA" id="ARBA00023125"/>
    </source>
</evidence>
<evidence type="ECO:0000256" key="1">
    <source>
        <dbReference type="ARBA" id="ARBA00009437"/>
    </source>
</evidence>
<dbReference type="OrthoDB" id="5292387at2"/>
<proteinExistence type="inferred from homology"/>
<evidence type="ECO:0000256" key="4">
    <source>
        <dbReference type="ARBA" id="ARBA00023163"/>
    </source>
</evidence>
<gene>
    <name evidence="6" type="ORF">SAMN05192542_101254</name>
</gene>
<dbReference type="SUPFAM" id="SSF46785">
    <property type="entry name" value="Winged helix' DNA-binding domain"/>
    <property type="match status" value="1"/>
</dbReference>
<reference evidence="7" key="1">
    <citation type="submission" date="2016-10" db="EMBL/GenBank/DDBJ databases">
        <authorList>
            <person name="Varghese N."/>
            <person name="Submissions S."/>
        </authorList>
    </citation>
    <scope>NUCLEOTIDE SEQUENCE [LARGE SCALE GENOMIC DNA]</scope>
    <source>
        <strain evidence="7">LMG 26416</strain>
    </source>
</reference>
<dbReference type="CDD" id="cd08414">
    <property type="entry name" value="PBP2_LTTR_aromatics_like"/>
    <property type="match status" value="1"/>
</dbReference>
<feature type="domain" description="HTH lysR-type" evidence="5">
    <location>
        <begin position="3"/>
        <end position="60"/>
    </location>
</feature>
<dbReference type="Pfam" id="PF03466">
    <property type="entry name" value="LysR_substrate"/>
    <property type="match status" value="1"/>
</dbReference>
<dbReference type="InterPro" id="IPR000847">
    <property type="entry name" value="LysR_HTH_N"/>
</dbReference>
<dbReference type="PROSITE" id="PS50931">
    <property type="entry name" value="HTH_LYSR"/>
    <property type="match status" value="1"/>
</dbReference>
<dbReference type="Gene3D" id="3.40.190.10">
    <property type="entry name" value="Periplasmic binding protein-like II"/>
    <property type="match status" value="2"/>
</dbReference>
<dbReference type="GO" id="GO:0003700">
    <property type="term" value="F:DNA-binding transcription factor activity"/>
    <property type="evidence" value="ECO:0007669"/>
    <property type="project" value="InterPro"/>
</dbReference>
<dbReference type="GO" id="GO:0003677">
    <property type="term" value="F:DNA binding"/>
    <property type="evidence" value="ECO:0007669"/>
    <property type="project" value="UniProtKB-KW"/>
</dbReference>
<dbReference type="PANTHER" id="PTHR30346">
    <property type="entry name" value="TRANSCRIPTIONAL DUAL REGULATOR HCAR-RELATED"/>
    <property type="match status" value="1"/>
</dbReference>
<keyword evidence="3 6" id="KW-0238">DNA-binding</keyword>
<keyword evidence="4" id="KW-0804">Transcription</keyword>
<organism evidence="6 7">
    <name type="scientific">Paraburkholderia caballeronis</name>
    <dbReference type="NCBI Taxonomy" id="416943"/>
    <lineage>
        <taxon>Bacteria</taxon>
        <taxon>Pseudomonadati</taxon>
        <taxon>Pseudomonadota</taxon>
        <taxon>Betaproteobacteria</taxon>
        <taxon>Burkholderiales</taxon>
        <taxon>Burkholderiaceae</taxon>
        <taxon>Paraburkholderia</taxon>
    </lineage>
</organism>
<protein>
    <submittedName>
        <fullName evidence="6">DNA-binding transcriptional regulator, LysR family</fullName>
    </submittedName>
</protein>
<dbReference type="PANTHER" id="PTHR30346:SF28">
    <property type="entry name" value="HTH-TYPE TRANSCRIPTIONAL REGULATOR CYNR"/>
    <property type="match status" value="1"/>
</dbReference>
<dbReference type="InterPro" id="IPR036390">
    <property type="entry name" value="WH_DNA-bd_sf"/>
</dbReference>
<dbReference type="RefSeq" id="WP_090552609.1">
    <property type="nucleotide sequence ID" value="NZ_FNSR01000003.1"/>
</dbReference>
<dbReference type="EMBL" id="FOAJ01000001">
    <property type="protein sequence ID" value="SEK23262.1"/>
    <property type="molecule type" value="Genomic_DNA"/>
</dbReference>
<dbReference type="STRING" id="416943.SAMN05445871_6009"/>
<keyword evidence="2" id="KW-0805">Transcription regulation</keyword>
<dbReference type="Proteomes" id="UP000199120">
    <property type="component" value="Unassembled WGS sequence"/>
</dbReference>
<evidence type="ECO:0000256" key="2">
    <source>
        <dbReference type="ARBA" id="ARBA00023015"/>
    </source>
</evidence>
<evidence type="ECO:0000313" key="7">
    <source>
        <dbReference type="Proteomes" id="UP000199120"/>
    </source>
</evidence>